<keyword evidence="2" id="KW-0472">Membrane</keyword>
<evidence type="ECO:0000313" key="4">
    <source>
        <dbReference type="EMBL" id="KAG5635692.1"/>
    </source>
</evidence>
<dbReference type="Proteomes" id="UP000717328">
    <property type="component" value="Unassembled WGS sequence"/>
</dbReference>
<evidence type="ECO:0000313" key="5">
    <source>
        <dbReference type="Proteomes" id="UP000717328"/>
    </source>
</evidence>
<dbReference type="OrthoDB" id="2527908at2759"/>
<dbReference type="AlphaFoldDB" id="A0A9P7FV64"/>
<proteinExistence type="predicted"/>
<gene>
    <name evidence="4" type="ORF">H0H81_010395</name>
</gene>
<keyword evidence="2" id="KW-0812">Transmembrane</keyword>
<evidence type="ECO:0000256" key="3">
    <source>
        <dbReference type="SAM" id="SignalP"/>
    </source>
</evidence>
<keyword evidence="5" id="KW-1185">Reference proteome</keyword>
<evidence type="ECO:0000256" key="2">
    <source>
        <dbReference type="SAM" id="Phobius"/>
    </source>
</evidence>
<feature type="region of interest" description="Disordered" evidence="1">
    <location>
        <begin position="332"/>
        <end position="363"/>
    </location>
</feature>
<dbReference type="EMBL" id="JABCKI010006039">
    <property type="protein sequence ID" value="KAG5635692.1"/>
    <property type="molecule type" value="Genomic_DNA"/>
</dbReference>
<evidence type="ECO:0000256" key="1">
    <source>
        <dbReference type="SAM" id="MobiDB-lite"/>
    </source>
</evidence>
<keyword evidence="3" id="KW-0732">Signal</keyword>
<comment type="caution">
    <text evidence="4">The sequence shown here is derived from an EMBL/GenBank/DDBJ whole genome shotgun (WGS) entry which is preliminary data.</text>
</comment>
<protein>
    <submittedName>
        <fullName evidence="4">Uncharacterized protein</fullName>
    </submittedName>
</protein>
<reference evidence="4" key="2">
    <citation type="submission" date="2021-10" db="EMBL/GenBank/DDBJ databases">
        <title>Phylogenomics reveals ancestral predisposition of the termite-cultivated fungus Termitomyces towards a domesticated lifestyle.</title>
        <authorList>
            <person name="Auxier B."/>
            <person name="Grum-Grzhimaylo A."/>
            <person name="Cardenas M.E."/>
            <person name="Lodge J.D."/>
            <person name="Laessoe T."/>
            <person name="Pedersen O."/>
            <person name="Smith M.E."/>
            <person name="Kuyper T.W."/>
            <person name="Franco-Molano E.A."/>
            <person name="Baroni T.J."/>
            <person name="Aanen D.K."/>
        </authorList>
    </citation>
    <scope>NUCLEOTIDE SEQUENCE</scope>
    <source>
        <strain evidence="4">D49</strain>
    </source>
</reference>
<sequence length="444" mass="46859">MPEPLRQYKSSLFHALFVLSVVMSANAQAKFTWQFAQDASKGLPQCTTIPITVDNPSASSTNATYYMIALAINGTPTTSLAGTAANLAWKVDQPIGAQILLYLFDSTGGSGGVPSAPSTVIAGQSSSCLPSISNSFTITANTTEEIATCDTWQLVMRGGTPPFNVLLASPGASAVTNVTLDNGEDLYRYINRAAPMGTLLGAASDSRGLWANGSPYVHTTGSSNTTCGMQTSSGGIAPFTTPPTTPSNPSSIKKNDRAPTIAGICVAIVGLIFIGVTFVWFLRRRKHKQKEEQKSLEPHPFRETRNTLFAGAALPTMGPDRPSKFQTNLNFESASTSTSQPITATSPSPNSNEPYGSALPSAPVGTPGATTPVLVQSTKATETRVNVPMRGPSIPSENSRWPPGLDRIFSDTGEVVFQHTDARAVGVREIPPPYGTQRTDTDVA</sequence>
<reference evidence="4" key="1">
    <citation type="submission" date="2021-02" db="EMBL/GenBank/DDBJ databases">
        <authorList>
            <person name="Nieuwenhuis M."/>
            <person name="Van De Peppel L.J.J."/>
        </authorList>
    </citation>
    <scope>NUCLEOTIDE SEQUENCE</scope>
    <source>
        <strain evidence="4">D49</strain>
    </source>
</reference>
<feature type="compositionally biased region" description="Polar residues" evidence="1">
    <location>
        <begin position="332"/>
        <end position="354"/>
    </location>
</feature>
<organism evidence="4 5">
    <name type="scientific">Sphagnurus paluster</name>
    <dbReference type="NCBI Taxonomy" id="117069"/>
    <lineage>
        <taxon>Eukaryota</taxon>
        <taxon>Fungi</taxon>
        <taxon>Dikarya</taxon>
        <taxon>Basidiomycota</taxon>
        <taxon>Agaricomycotina</taxon>
        <taxon>Agaricomycetes</taxon>
        <taxon>Agaricomycetidae</taxon>
        <taxon>Agaricales</taxon>
        <taxon>Tricholomatineae</taxon>
        <taxon>Lyophyllaceae</taxon>
        <taxon>Sphagnurus</taxon>
    </lineage>
</organism>
<accession>A0A9P7FV64</accession>
<feature type="chain" id="PRO_5040220495" evidence="3">
    <location>
        <begin position="28"/>
        <end position="444"/>
    </location>
</feature>
<feature type="signal peptide" evidence="3">
    <location>
        <begin position="1"/>
        <end position="27"/>
    </location>
</feature>
<feature type="transmembrane region" description="Helical" evidence="2">
    <location>
        <begin position="261"/>
        <end position="282"/>
    </location>
</feature>
<keyword evidence="2" id="KW-1133">Transmembrane helix</keyword>
<dbReference type="CDD" id="cd12087">
    <property type="entry name" value="TM_EGFR-like"/>
    <property type="match status" value="1"/>
</dbReference>
<name>A0A9P7FV64_9AGAR</name>